<protein>
    <submittedName>
        <fullName evidence="1">Uncharacterized protein</fullName>
    </submittedName>
</protein>
<sequence>MNALPKIQRGYPPDIKEIRWMAMIFTKLVIFTELRQVGLKLEATTFLVSHALK</sequence>
<organism evidence="1 2">
    <name type="scientific">Parelaphostrongylus tenuis</name>
    <name type="common">Meningeal worm</name>
    <dbReference type="NCBI Taxonomy" id="148309"/>
    <lineage>
        <taxon>Eukaryota</taxon>
        <taxon>Metazoa</taxon>
        <taxon>Ecdysozoa</taxon>
        <taxon>Nematoda</taxon>
        <taxon>Chromadorea</taxon>
        <taxon>Rhabditida</taxon>
        <taxon>Rhabditina</taxon>
        <taxon>Rhabditomorpha</taxon>
        <taxon>Strongyloidea</taxon>
        <taxon>Metastrongylidae</taxon>
        <taxon>Parelaphostrongylus</taxon>
    </lineage>
</organism>
<dbReference type="AlphaFoldDB" id="A0AAD5N2U2"/>
<reference evidence="1" key="1">
    <citation type="submission" date="2021-06" db="EMBL/GenBank/DDBJ databases">
        <title>Parelaphostrongylus tenuis whole genome reference sequence.</title>
        <authorList>
            <person name="Garwood T.J."/>
            <person name="Larsen P.A."/>
            <person name="Fountain-Jones N.M."/>
            <person name="Garbe J.R."/>
            <person name="Macchietto M.G."/>
            <person name="Kania S.A."/>
            <person name="Gerhold R.W."/>
            <person name="Richards J.E."/>
            <person name="Wolf T.M."/>
        </authorList>
    </citation>
    <scope>NUCLEOTIDE SEQUENCE</scope>
    <source>
        <strain evidence="1">MNPRO001-30</strain>
        <tissue evidence="1">Meninges</tissue>
    </source>
</reference>
<dbReference type="Proteomes" id="UP001196413">
    <property type="component" value="Unassembled WGS sequence"/>
</dbReference>
<gene>
    <name evidence="1" type="ORF">KIN20_020015</name>
</gene>
<evidence type="ECO:0000313" key="2">
    <source>
        <dbReference type="Proteomes" id="UP001196413"/>
    </source>
</evidence>
<keyword evidence="2" id="KW-1185">Reference proteome</keyword>
<comment type="caution">
    <text evidence="1">The sequence shown here is derived from an EMBL/GenBank/DDBJ whole genome shotgun (WGS) entry which is preliminary data.</text>
</comment>
<accession>A0AAD5N2U2</accession>
<dbReference type="EMBL" id="JAHQIW010004024">
    <property type="protein sequence ID" value="KAJ1360906.1"/>
    <property type="molecule type" value="Genomic_DNA"/>
</dbReference>
<evidence type="ECO:0000313" key="1">
    <source>
        <dbReference type="EMBL" id="KAJ1360906.1"/>
    </source>
</evidence>
<name>A0AAD5N2U2_PARTN</name>
<proteinExistence type="predicted"/>